<feature type="region of interest" description="Disordered" evidence="1">
    <location>
        <begin position="140"/>
        <end position="163"/>
    </location>
</feature>
<reference evidence="3" key="1">
    <citation type="submission" date="2023-06" db="EMBL/GenBank/DDBJ databases">
        <title>Genome-scale phylogeny and comparative genomics of the fungal order Sordariales.</title>
        <authorList>
            <consortium name="Lawrence Berkeley National Laboratory"/>
            <person name="Hensen N."/>
            <person name="Bonometti L."/>
            <person name="Westerberg I."/>
            <person name="Brannstrom I.O."/>
            <person name="Guillou S."/>
            <person name="Cros-Aarteil S."/>
            <person name="Calhoun S."/>
            <person name="Haridas S."/>
            <person name="Kuo A."/>
            <person name="Mondo S."/>
            <person name="Pangilinan J."/>
            <person name="Riley R."/>
            <person name="Labutti K."/>
            <person name="Andreopoulos B."/>
            <person name="Lipzen A."/>
            <person name="Chen C."/>
            <person name="Yanf M."/>
            <person name="Daum C."/>
            <person name="Ng V."/>
            <person name="Clum A."/>
            <person name="Steindorff A."/>
            <person name="Ohm R."/>
            <person name="Martin F."/>
            <person name="Silar P."/>
            <person name="Natvig D."/>
            <person name="Lalanne C."/>
            <person name="Gautier V."/>
            <person name="Ament-Velasquez S.L."/>
            <person name="Kruys A."/>
            <person name="Hutchinson M.I."/>
            <person name="Powell A.J."/>
            <person name="Barry K."/>
            <person name="Miller A.N."/>
            <person name="Grigoriev I.V."/>
            <person name="Debuchy R."/>
            <person name="Gladieux P."/>
            <person name="Thoren M.H."/>
            <person name="Johannesson H."/>
        </authorList>
    </citation>
    <scope>NUCLEOTIDE SEQUENCE</scope>
    <source>
        <strain evidence="3">SMH2532-1</strain>
    </source>
</reference>
<comment type="caution">
    <text evidence="3">The sequence shown here is derived from an EMBL/GenBank/DDBJ whole genome shotgun (WGS) entry which is preliminary data.</text>
</comment>
<organism evidence="3 4">
    <name type="scientific">Cercophora newfieldiana</name>
    <dbReference type="NCBI Taxonomy" id="92897"/>
    <lineage>
        <taxon>Eukaryota</taxon>
        <taxon>Fungi</taxon>
        <taxon>Dikarya</taxon>
        <taxon>Ascomycota</taxon>
        <taxon>Pezizomycotina</taxon>
        <taxon>Sordariomycetes</taxon>
        <taxon>Sordariomycetidae</taxon>
        <taxon>Sordariales</taxon>
        <taxon>Lasiosphaeriaceae</taxon>
        <taxon>Cercophora</taxon>
    </lineage>
</organism>
<keyword evidence="2" id="KW-0732">Signal</keyword>
<accession>A0AA40CRI9</accession>
<dbReference type="Proteomes" id="UP001174936">
    <property type="component" value="Unassembled WGS sequence"/>
</dbReference>
<proteinExistence type="predicted"/>
<feature type="signal peptide" evidence="2">
    <location>
        <begin position="1"/>
        <end position="15"/>
    </location>
</feature>
<feature type="chain" id="PRO_5041270332" evidence="2">
    <location>
        <begin position="16"/>
        <end position="235"/>
    </location>
</feature>
<evidence type="ECO:0000313" key="4">
    <source>
        <dbReference type="Proteomes" id="UP001174936"/>
    </source>
</evidence>
<name>A0AA40CRI9_9PEZI</name>
<keyword evidence="4" id="KW-1185">Reference proteome</keyword>
<dbReference type="AlphaFoldDB" id="A0AA40CRI9"/>
<protein>
    <submittedName>
        <fullName evidence="3">Uncharacterized protein</fullName>
    </submittedName>
</protein>
<sequence length="235" mass="24114">MKFLIVSLVSLAVSAADVEPRQFGGGWGGGWRGKGQPSRSAIVIFTPIPATTARTTARTTSTTARTTGTVRTTTVFTSIRTLTTTARQSAVPVVPAPVCEWTGHCIGDACNADEECDLDYYCNNKKCAAAPVTVPVPVPTSTARATSTARTTSTARAGSATGGARTTTVFVTAPRPTTTARAPVIVTTVIPNRPPGGGQTPSCGDNPIACVGTSCRTDADCGFDLILCTNGVCSL</sequence>
<evidence type="ECO:0000256" key="2">
    <source>
        <dbReference type="SAM" id="SignalP"/>
    </source>
</evidence>
<evidence type="ECO:0000313" key="3">
    <source>
        <dbReference type="EMBL" id="KAK0648007.1"/>
    </source>
</evidence>
<evidence type="ECO:0000256" key="1">
    <source>
        <dbReference type="SAM" id="MobiDB-lite"/>
    </source>
</evidence>
<dbReference type="EMBL" id="JAULSV010000003">
    <property type="protein sequence ID" value="KAK0648007.1"/>
    <property type="molecule type" value="Genomic_DNA"/>
</dbReference>
<gene>
    <name evidence="3" type="ORF">B0T16DRAFT_455513</name>
</gene>